<dbReference type="Gene3D" id="2.170.150.40">
    <property type="entry name" value="Domain of unknown function (DUF427)"/>
    <property type="match status" value="1"/>
</dbReference>
<evidence type="ECO:0000259" key="1">
    <source>
        <dbReference type="Pfam" id="PF04248"/>
    </source>
</evidence>
<dbReference type="KEGG" id="gfm:Enr17x_49970"/>
<dbReference type="EMBL" id="CP037452">
    <property type="protein sequence ID" value="QDV52927.1"/>
    <property type="molecule type" value="Genomic_DNA"/>
</dbReference>
<reference evidence="2 3" key="1">
    <citation type="submission" date="2019-03" db="EMBL/GenBank/DDBJ databases">
        <title>Deep-cultivation of Planctomycetes and their phenomic and genomic characterization uncovers novel biology.</title>
        <authorList>
            <person name="Wiegand S."/>
            <person name="Jogler M."/>
            <person name="Boedeker C."/>
            <person name="Pinto D."/>
            <person name="Vollmers J."/>
            <person name="Rivas-Marin E."/>
            <person name="Kohn T."/>
            <person name="Peeters S.H."/>
            <person name="Heuer A."/>
            <person name="Rast P."/>
            <person name="Oberbeckmann S."/>
            <person name="Bunk B."/>
            <person name="Jeske O."/>
            <person name="Meyerdierks A."/>
            <person name="Storesund J.E."/>
            <person name="Kallscheuer N."/>
            <person name="Luecker S."/>
            <person name="Lage O.M."/>
            <person name="Pohl T."/>
            <person name="Merkel B.J."/>
            <person name="Hornburger P."/>
            <person name="Mueller R.-W."/>
            <person name="Bruemmer F."/>
            <person name="Labrenz M."/>
            <person name="Spormann A.M."/>
            <person name="Op den Camp H."/>
            <person name="Overmann J."/>
            <person name="Amann R."/>
            <person name="Jetten M.S.M."/>
            <person name="Mascher T."/>
            <person name="Medema M.H."/>
            <person name="Devos D.P."/>
            <person name="Kaster A.-K."/>
            <person name="Ovreas L."/>
            <person name="Rohde M."/>
            <person name="Galperin M.Y."/>
            <person name="Jogler C."/>
        </authorList>
    </citation>
    <scope>NUCLEOTIDE SEQUENCE [LARGE SCALE GENOMIC DNA]</scope>
    <source>
        <strain evidence="2 3">Enr17</strain>
    </source>
</reference>
<dbReference type="PANTHER" id="PTHR34310:SF5">
    <property type="entry name" value="DUF427 DOMAIN PROTEIN (AFU_ORTHOLOGUE AFUA_3G02220)"/>
    <property type="match status" value="1"/>
</dbReference>
<dbReference type="InterPro" id="IPR007361">
    <property type="entry name" value="DUF427"/>
</dbReference>
<dbReference type="RefSeq" id="WP_232100834.1">
    <property type="nucleotide sequence ID" value="NZ_CP037452.1"/>
</dbReference>
<accession>A0A518IIL3</accession>
<organism evidence="2 3">
    <name type="scientific">Gimesia fumaroli</name>
    <dbReference type="NCBI Taxonomy" id="2527976"/>
    <lineage>
        <taxon>Bacteria</taxon>
        <taxon>Pseudomonadati</taxon>
        <taxon>Planctomycetota</taxon>
        <taxon>Planctomycetia</taxon>
        <taxon>Planctomycetales</taxon>
        <taxon>Planctomycetaceae</taxon>
        <taxon>Gimesia</taxon>
    </lineage>
</organism>
<feature type="domain" description="DUF427" evidence="1">
    <location>
        <begin position="41"/>
        <end position="126"/>
    </location>
</feature>
<proteinExistence type="predicted"/>
<dbReference type="InterPro" id="IPR038694">
    <property type="entry name" value="DUF427_sf"/>
</dbReference>
<name>A0A518IIL3_9PLAN</name>
<dbReference type="Pfam" id="PF04248">
    <property type="entry name" value="NTP_transf_9"/>
    <property type="match status" value="1"/>
</dbReference>
<sequence>MMVFKPNLARIVLGNLNQYPFSFRFKVLLRQLSDEECGVPKAIWNEVILVESDESITIDGDVYFPLESVNNLFLKRSSSTSICPRKGKALFFDVVVDGKMNRDAAWYYPEPDQEYPQLTNRIAFWKGVEIRQ</sequence>
<dbReference type="Proteomes" id="UP000318313">
    <property type="component" value="Chromosome"/>
</dbReference>
<dbReference type="PANTHER" id="PTHR34310">
    <property type="entry name" value="DUF427 DOMAIN PROTEIN (AFU_ORTHOLOGUE AFUA_3G02220)"/>
    <property type="match status" value="1"/>
</dbReference>
<evidence type="ECO:0000313" key="2">
    <source>
        <dbReference type="EMBL" id="QDV52927.1"/>
    </source>
</evidence>
<evidence type="ECO:0000313" key="3">
    <source>
        <dbReference type="Proteomes" id="UP000318313"/>
    </source>
</evidence>
<keyword evidence="3" id="KW-1185">Reference proteome</keyword>
<dbReference type="AlphaFoldDB" id="A0A518IIL3"/>
<gene>
    <name evidence="2" type="ORF">Enr17x_49970</name>
</gene>
<protein>
    <recommendedName>
        <fullName evidence="1">DUF427 domain-containing protein</fullName>
    </recommendedName>
</protein>